<dbReference type="EMBL" id="JAGPXB010000036">
    <property type="protein sequence ID" value="MBQ0910053.1"/>
    <property type="molecule type" value="Genomic_DNA"/>
</dbReference>
<keyword evidence="2" id="KW-1185">Reference proteome</keyword>
<organism evidence="1 2">
    <name type="scientific">Flavobacterium erciyesense</name>
    <dbReference type="NCBI Taxonomy" id="2825842"/>
    <lineage>
        <taxon>Bacteria</taxon>
        <taxon>Pseudomonadati</taxon>
        <taxon>Bacteroidota</taxon>
        <taxon>Flavobacteriia</taxon>
        <taxon>Flavobacteriales</taxon>
        <taxon>Flavobacteriaceae</taxon>
        <taxon>Flavobacterium</taxon>
    </lineage>
</organism>
<sequence>MTIFAQKKTEFEGENVKVIFDEKIESKKMSIKFSQGTWNVTLFPLFENNKIIANVFPKEAGIYSLTINYLSELYYSEIVLYKMTPKLEKLSFEFYQDCGRVFCRINSDYAPELNKEIVLNELSEEIKDILKETEK</sequence>
<gene>
    <name evidence="1" type="ORF">KBJ98_15195</name>
</gene>
<reference evidence="1 2" key="1">
    <citation type="submission" date="2021-04" db="EMBL/GenBank/DDBJ databases">
        <title>Description of novel Flavobacterium sp. F-328.</title>
        <authorList>
            <person name="Saticioglu I.B."/>
        </authorList>
    </citation>
    <scope>NUCLEOTIDE SEQUENCE [LARGE SCALE GENOMIC DNA]</scope>
    <source>
        <strain evidence="1 2">F-328</strain>
    </source>
</reference>
<dbReference type="RefSeq" id="WP_210791945.1">
    <property type="nucleotide sequence ID" value="NZ_JAGPXB010000036.1"/>
</dbReference>
<proteinExistence type="predicted"/>
<evidence type="ECO:0000313" key="1">
    <source>
        <dbReference type="EMBL" id="MBQ0910053.1"/>
    </source>
</evidence>
<comment type="caution">
    <text evidence="1">The sequence shown here is derived from an EMBL/GenBank/DDBJ whole genome shotgun (WGS) entry which is preliminary data.</text>
</comment>
<accession>A0ABS5D7R9</accession>
<dbReference type="Proteomes" id="UP000679008">
    <property type="component" value="Unassembled WGS sequence"/>
</dbReference>
<evidence type="ECO:0000313" key="2">
    <source>
        <dbReference type="Proteomes" id="UP000679008"/>
    </source>
</evidence>
<protein>
    <submittedName>
        <fullName evidence="1">Uncharacterized protein</fullName>
    </submittedName>
</protein>
<name>A0ABS5D7R9_9FLAO</name>